<feature type="transmembrane region" description="Helical" evidence="1">
    <location>
        <begin position="190"/>
        <end position="216"/>
    </location>
</feature>
<dbReference type="GO" id="GO:0005886">
    <property type="term" value="C:plasma membrane"/>
    <property type="evidence" value="ECO:0007669"/>
    <property type="project" value="UniProtKB-SubCell"/>
</dbReference>
<evidence type="ECO:0000313" key="2">
    <source>
        <dbReference type="EMBL" id="QEL18026.1"/>
    </source>
</evidence>
<feature type="transmembrane region" description="Helical" evidence="1">
    <location>
        <begin position="300"/>
        <end position="317"/>
    </location>
</feature>
<accession>A0A5C1AJ47</accession>
<dbReference type="AlphaFoldDB" id="A0A5C1AJ47"/>
<keyword evidence="3" id="KW-1185">Reference proteome</keyword>
<feature type="transmembrane region" description="Helical" evidence="1">
    <location>
        <begin position="236"/>
        <end position="260"/>
    </location>
</feature>
<dbReference type="Pfam" id="PF12679">
    <property type="entry name" value="ABC2_membrane_2"/>
    <property type="match status" value="1"/>
</dbReference>
<dbReference type="PANTHER" id="PTHR43471">
    <property type="entry name" value="ABC TRANSPORTER PERMEASE"/>
    <property type="match status" value="1"/>
</dbReference>
<organism evidence="2 3">
    <name type="scientific">Limnoglobus roseus</name>
    <dbReference type="NCBI Taxonomy" id="2598579"/>
    <lineage>
        <taxon>Bacteria</taxon>
        <taxon>Pseudomonadati</taxon>
        <taxon>Planctomycetota</taxon>
        <taxon>Planctomycetia</taxon>
        <taxon>Gemmatales</taxon>
        <taxon>Gemmataceae</taxon>
        <taxon>Limnoglobus</taxon>
    </lineage>
</organism>
<feature type="transmembrane region" description="Helical" evidence="1">
    <location>
        <begin position="272"/>
        <end position="294"/>
    </location>
</feature>
<dbReference type="GO" id="GO:0140359">
    <property type="term" value="F:ABC-type transporter activity"/>
    <property type="evidence" value="ECO:0007669"/>
    <property type="project" value="InterPro"/>
</dbReference>
<name>A0A5C1AJ47_9BACT</name>
<evidence type="ECO:0000313" key="3">
    <source>
        <dbReference type="Proteomes" id="UP000324974"/>
    </source>
</evidence>
<protein>
    <submittedName>
        <fullName evidence="2">ABC transporter permease</fullName>
    </submittedName>
</protein>
<reference evidence="3" key="1">
    <citation type="submission" date="2019-08" db="EMBL/GenBank/DDBJ databases">
        <title>Limnoglobus roseus gen. nov., sp. nov., a novel freshwater planctomycete with a giant genome from the family Gemmataceae.</title>
        <authorList>
            <person name="Kulichevskaya I.S."/>
            <person name="Naumoff D.G."/>
            <person name="Miroshnikov K."/>
            <person name="Ivanova A."/>
            <person name="Philippov D.A."/>
            <person name="Hakobyan A."/>
            <person name="Rijpstra I.C."/>
            <person name="Sinninghe Damste J.S."/>
            <person name="Liesack W."/>
            <person name="Dedysh S.N."/>
        </authorList>
    </citation>
    <scope>NUCLEOTIDE SEQUENCE [LARGE SCALE GENOMIC DNA]</scope>
    <source>
        <strain evidence="3">PX52</strain>
    </source>
</reference>
<dbReference type="KEGG" id="lrs:PX52LOC_05040"/>
<dbReference type="PANTHER" id="PTHR43471:SF10">
    <property type="entry name" value="SLL1107 PROTEIN"/>
    <property type="match status" value="1"/>
</dbReference>
<dbReference type="OrthoDB" id="260214at2"/>
<evidence type="ECO:0000256" key="1">
    <source>
        <dbReference type="SAM" id="Phobius"/>
    </source>
</evidence>
<feature type="transmembrane region" description="Helical" evidence="1">
    <location>
        <begin position="20"/>
        <end position="39"/>
    </location>
</feature>
<sequence>MQFLAFLKDSLREARNGWVLQAMLVLSAILVLFVGSISFTPTTVAEVFDTPLSLMNWGFRNDPNFTGTKLSIEHLESTNAQEPWKADYQFDFVISAAKPEQIARLEEKPAFPANRGRVEKFVRQAAPFLENVKAKLIENTPANERRFHVTSQGTKAADVTAWPHVAKVFFALEIPLTLSLRAGVYTIENYIVGGAGAWIILFISVIMTSGFIPNLLQKGSVDLAISKPISRWRLLVYKYLGGLSFTAILTTFTVGGSWLVIGLRTGMWNNNFLLAIPLILAYFSILYAVSTFVAVFTRSAIVAILATFLAWGLFFAIGRVNRDIEKREQTVAEQAANPTGPGNLKQPQNLDDLDEVMARIDPDAPLYRFFPKSLFGVAKAVHTISPRSYQIDLWLDRLIAQGILTDEELKESKSNTSVLAGWLEISGVTLGFLIVILGLACWRFETRSY</sequence>
<feature type="transmembrane region" description="Helical" evidence="1">
    <location>
        <begin position="419"/>
        <end position="440"/>
    </location>
</feature>
<dbReference type="Proteomes" id="UP000324974">
    <property type="component" value="Chromosome"/>
</dbReference>
<keyword evidence="1" id="KW-0812">Transmembrane</keyword>
<keyword evidence="1" id="KW-0472">Membrane</keyword>
<dbReference type="RefSeq" id="WP_149112567.1">
    <property type="nucleotide sequence ID" value="NZ_CP042425.1"/>
</dbReference>
<proteinExistence type="predicted"/>
<keyword evidence="1" id="KW-1133">Transmembrane helix</keyword>
<gene>
    <name evidence="2" type="ORF">PX52LOC_05040</name>
</gene>
<dbReference type="EMBL" id="CP042425">
    <property type="protein sequence ID" value="QEL18026.1"/>
    <property type="molecule type" value="Genomic_DNA"/>
</dbReference>